<feature type="region of interest" description="Disordered" evidence="1">
    <location>
        <begin position="1"/>
        <end position="105"/>
    </location>
</feature>
<reference evidence="3 4" key="1">
    <citation type="journal article" date="2012" name="Science">
        <title>The Paleozoic origin of enzymatic lignin decomposition reconstructed from 31 fungal genomes.</title>
        <authorList>
            <person name="Floudas D."/>
            <person name="Binder M."/>
            <person name="Riley R."/>
            <person name="Barry K."/>
            <person name="Blanchette R.A."/>
            <person name="Henrissat B."/>
            <person name="Martinez A.T."/>
            <person name="Otillar R."/>
            <person name="Spatafora J.W."/>
            <person name="Yadav J.S."/>
            <person name="Aerts A."/>
            <person name="Benoit I."/>
            <person name="Boyd A."/>
            <person name="Carlson A."/>
            <person name="Copeland A."/>
            <person name="Coutinho P.M."/>
            <person name="de Vries R.P."/>
            <person name="Ferreira P."/>
            <person name="Findley K."/>
            <person name="Foster B."/>
            <person name="Gaskell J."/>
            <person name="Glotzer D."/>
            <person name="Gorecki P."/>
            <person name="Heitman J."/>
            <person name="Hesse C."/>
            <person name="Hori C."/>
            <person name="Igarashi K."/>
            <person name="Jurgens J.A."/>
            <person name="Kallen N."/>
            <person name="Kersten P."/>
            <person name="Kohler A."/>
            <person name="Kuees U."/>
            <person name="Kumar T.K.A."/>
            <person name="Kuo A."/>
            <person name="LaButti K."/>
            <person name="Larrondo L.F."/>
            <person name="Lindquist E."/>
            <person name="Ling A."/>
            <person name="Lombard V."/>
            <person name="Lucas S."/>
            <person name="Lundell T."/>
            <person name="Martin R."/>
            <person name="McLaughlin D.J."/>
            <person name="Morgenstern I."/>
            <person name="Morin E."/>
            <person name="Murat C."/>
            <person name="Nagy L.G."/>
            <person name="Nolan M."/>
            <person name="Ohm R.A."/>
            <person name="Patyshakuliyeva A."/>
            <person name="Rokas A."/>
            <person name="Ruiz-Duenas F.J."/>
            <person name="Sabat G."/>
            <person name="Salamov A."/>
            <person name="Samejima M."/>
            <person name="Schmutz J."/>
            <person name="Slot J.C."/>
            <person name="St John F."/>
            <person name="Stenlid J."/>
            <person name="Sun H."/>
            <person name="Sun S."/>
            <person name="Syed K."/>
            <person name="Tsang A."/>
            <person name="Wiebenga A."/>
            <person name="Young D."/>
            <person name="Pisabarro A."/>
            <person name="Eastwood D.C."/>
            <person name="Martin F."/>
            <person name="Cullen D."/>
            <person name="Grigoriev I.V."/>
            <person name="Hibbett D.S."/>
        </authorList>
    </citation>
    <scope>NUCLEOTIDE SEQUENCE</scope>
    <source>
        <strain evidence="4">FP-58527</strain>
    </source>
</reference>
<feature type="compositionally biased region" description="Polar residues" evidence="1">
    <location>
        <begin position="63"/>
        <end position="82"/>
    </location>
</feature>
<dbReference type="EMBL" id="KE504149">
    <property type="protein sequence ID" value="EPT00459.1"/>
    <property type="molecule type" value="Genomic_DNA"/>
</dbReference>
<evidence type="ECO:0000256" key="2">
    <source>
        <dbReference type="SAM" id="Phobius"/>
    </source>
</evidence>
<sequence length="316" mass="34985">MSRIIHSRTPLKEPISPLAFGSTRPLNRPADSPTVRVQPPTLSTVTRPRNNTATRGQDPNYCSPYSHSSGMQTSGTAPSSVRFQAGAPPYRPWTQDDQDQSDEQDKQAVIIEIMKSWMDRLKLISLITTFFAAAEGQLLDISTPHGREPTRFPYVRAAANSILSGALVIHMSAAIMSFLAAFFLVRYRLHEAAKQEVQLELQDTPGTPDSDAKTSVLMKDWHMEEVGPFGGGRPPIHLLKYLHILCMWLSLAGFALALAGALCFTWEQLTISAGAFASVCMENGEKSDHFCMAPVPVEQQTYKRYSYSRAPLDTKL</sequence>
<dbReference type="InParanoid" id="S8EB14"/>
<feature type="transmembrane region" description="Helical" evidence="2">
    <location>
        <begin position="162"/>
        <end position="185"/>
    </location>
</feature>
<dbReference type="AlphaFoldDB" id="S8EB14"/>
<evidence type="ECO:0000256" key="1">
    <source>
        <dbReference type="SAM" id="MobiDB-lite"/>
    </source>
</evidence>
<feature type="compositionally biased region" description="Polar residues" evidence="1">
    <location>
        <begin position="40"/>
        <end position="57"/>
    </location>
</feature>
<protein>
    <submittedName>
        <fullName evidence="3">Uncharacterized protein</fullName>
    </submittedName>
</protein>
<proteinExistence type="predicted"/>
<gene>
    <name evidence="3" type="ORF">FOMPIDRAFT_1049779</name>
</gene>
<keyword evidence="2" id="KW-1133">Transmembrane helix</keyword>
<accession>S8EB14</accession>
<feature type="transmembrane region" description="Helical" evidence="2">
    <location>
        <begin position="241"/>
        <end position="262"/>
    </location>
</feature>
<keyword evidence="2" id="KW-0472">Membrane</keyword>
<dbReference type="eggNOG" id="ENOG502SMS0">
    <property type="taxonomic scope" value="Eukaryota"/>
</dbReference>
<dbReference type="Proteomes" id="UP000015241">
    <property type="component" value="Unassembled WGS sequence"/>
</dbReference>
<name>S8EB14_FOMSC</name>
<evidence type="ECO:0000313" key="3">
    <source>
        <dbReference type="EMBL" id="EPT00459.1"/>
    </source>
</evidence>
<keyword evidence="2" id="KW-0812">Transmembrane</keyword>
<keyword evidence="4" id="KW-1185">Reference proteome</keyword>
<evidence type="ECO:0000313" key="4">
    <source>
        <dbReference type="Proteomes" id="UP000015241"/>
    </source>
</evidence>
<dbReference type="OrthoDB" id="2653987at2759"/>
<dbReference type="HOGENOM" id="CLU_065000_2_0_1"/>
<organism evidence="3 4">
    <name type="scientific">Fomitopsis schrenkii</name>
    <name type="common">Brown rot fungus</name>
    <dbReference type="NCBI Taxonomy" id="2126942"/>
    <lineage>
        <taxon>Eukaryota</taxon>
        <taxon>Fungi</taxon>
        <taxon>Dikarya</taxon>
        <taxon>Basidiomycota</taxon>
        <taxon>Agaricomycotina</taxon>
        <taxon>Agaricomycetes</taxon>
        <taxon>Polyporales</taxon>
        <taxon>Fomitopsis</taxon>
    </lineage>
</organism>